<evidence type="ECO:0000256" key="1">
    <source>
        <dbReference type="SAM" id="SignalP"/>
    </source>
</evidence>
<gene>
    <name evidence="2" type="ORF">NQ317_007900</name>
</gene>
<reference evidence="2" key="1">
    <citation type="journal article" date="2023" name="Insect Mol. Biol.">
        <title>Genome sequencing provides insights into the evolution of gene families encoding plant cell wall-degrading enzymes in longhorned beetles.</title>
        <authorList>
            <person name="Shin N.R."/>
            <person name="Okamura Y."/>
            <person name="Kirsch R."/>
            <person name="Pauchet Y."/>
        </authorList>
    </citation>
    <scope>NUCLEOTIDE SEQUENCE</scope>
    <source>
        <strain evidence="2">MMC_N1</strain>
    </source>
</reference>
<dbReference type="EMBL" id="JAPWTJ010000201">
    <property type="protein sequence ID" value="KAJ8981125.1"/>
    <property type="molecule type" value="Genomic_DNA"/>
</dbReference>
<accession>A0ABQ9JV21</accession>
<protein>
    <submittedName>
        <fullName evidence="2">Uncharacterized protein</fullName>
    </submittedName>
</protein>
<evidence type="ECO:0000313" key="2">
    <source>
        <dbReference type="EMBL" id="KAJ8981125.1"/>
    </source>
</evidence>
<organism evidence="2 3">
    <name type="scientific">Molorchus minor</name>
    <dbReference type="NCBI Taxonomy" id="1323400"/>
    <lineage>
        <taxon>Eukaryota</taxon>
        <taxon>Metazoa</taxon>
        <taxon>Ecdysozoa</taxon>
        <taxon>Arthropoda</taxon>
        <taxon>Hexapoda</taxon>
        <taxon>Insecta</taxon>
        <taxon>Pterygota</taxon>
        <taxon>Neoptera</taxon>
        <taxon>Endopterygota</taxon>
        <taxon>Coleoptera</taxon>
        <taxon>Polyphaga</taxon>
        <taxon>Cucujiformia</taxon>
        <taxon>Chrysomeloidea</taxon>
        <taxon>Cerambycidae</taxon>
        <taxon>Lamiinae</taxon>
        <taxon>Monochamini</taxon>
        <taxon>Molorchus</taxon>
    </lineage>
</organism>
<dbReference type="Proteomes" id="UP001162164">
    <property type="component" value="Unassembled WGS sequence"/>
</dbReference>
<feature type="signal peptide" evidence="1">
    <location>
        <begin position="1"/>
        <end position="20"/>
    </location>
</feature>
<sequence>MAFFSTSVGVLITFFSSSVAVPELYKRNLQKQQSVLEEMEQFFPALAFNITEEPVVCKLCAQSVNSYFSLAETCRLTEGR</sequence>
<feature type="chain" id="PRO_5047127428" evidence="1">
    <location>
        <begin position="21"/>
        <end position="80"/>
    </location>
</feature>
<proteinExistence type="predicted"/>
<evidence type="ECO:0000313" key="3">
    <source>
        <dbReference type="Proteomes" id="UP001162164"/>
    </source>
</evidence>
<keyword evidence="1" id="KW-0732">Signal</keyword>
<comment type="caution">
    <text evidence="2">The sequence shown here is derived from an EMBL/GenBank/DDBJ whole genome shotgun (WGS) entry which is preliminary data.</text>
</comment>
<name>A0ABQ9JV21_9CUCU</name>
<keyword evidence="3" id="KW-1185">Reference proteome</keyword>